<dbReference type="AlphaFoldDB" id="A0A6G1H3P8"/>
<keyword evidence="2" id="KW-1185">Reference proteome</keyword>
<accession>A0A6G1H3P8</accession>
<dbReference type="Proteomes" id="UP000800041">
    <property type="component" value="Unassembled WGS sequence"/>
</dbReference>
<evidence type="ECO:0000313" key="2">
    <source>
        <dbReference type="Proteomes" id="UP000800041"/>
    </source>
</evidence>
<sequence length="115" mass="13476">MRILRMNVQLMAEVVWDQEKDILIVPKLHSLNRLWQLQETGNQFQTARMRQRRRLESRLWIESDQFDDSAPCGRRWGGNWGSVAEDGGCGGGCRWSLWVELVSGGSRWRLCNITW</sequence>
<organism evidence="1 2">
    <name type="scientific">Aulographum hederae CBS 113979</name>
    <dbReference type="NCBI Taxonomy" id="1176131"/>
    <lineage>
        <taxon>Eukaryota</taxon>
        <taxon>Fungi</taxon>
        <taxon>Dikarya</taxon>
        <taxon>Ascomycota</taxon>
        <taxon>Pezizomycotina</taxon>
        <taxon>Dothideomycetes</taxon>
        <taxon>Pleosporomycetidae</taxon>
        <taxon>Aulographales</taxon>
        <taxon>Aulographaceae</taxon>
    </lineage>
</organism>
<dbReference type="EMBL" id="ML977151">
    <property type="protein sequence ID" value="KAF1987588.1"/>
    <property type="molecule type" value="Genomic_DNA"/>
</dbReference>
<evidence type="ECO:0000313" key="1">
    <source>
        <dbReference type="EMBL" id="KAF1987588.1"/>
    </source>
</evidence>
<gene>
    <name evidence="1" type="ORF">K402DRAFT_41787</name>
</gene>
<proteinExistence type="predicted"/>
<name>A0A6G1H3P8_9PEZI</name>
<reference evidence="1" key="1">
    <citation type="journal article" date="2020" name="Stud. Mycol.">
        <title>101 Dothideomycetes genomes: a test case for predicting lifestyles and emergence of pathogens.</title>
        <authorList>
            <person name="Haridas S."/>
            <person name="Albert R."/>
            <person name="Binder M."/>
            <person name="Bloem J."/>
            <person name="Labutti K."/>
            <person name="Salamov A."/>
            <person name="Andreopoulos B."/>
            <person name="Baker S."/>
            <person name="Barry K."/>
            <person name="Bills G."/>
            <person name="Bluhm B."/>
            <person name="Cannon C."/>
            <person name="Castanera R."/>
            <person name="Culley D."/>
            <person name="Daum C."/>
            <person name="Ezra D."/>
            <person name="Gonzalez J."/>
            <person name="Henrissat B."/>
            <person name="Kuo A."/>
            <person name="Liang C."/>
            <person name="Lipzen A."/>
            <person name="Lutzoni F."/>
            <person name="Magnuson J."/>
            <person name="Mondo S."/>
            <person name="Nolan M."/>
            <person name="Ohm R."/>
            <person name="Pangilinan J."/>
            <person name="Park H.-J."/>
            <person name="Ramirez L."/>
            <person name="Alfaro M."/>
            <person name="Sun H."/>
            <person name="Tritt A."/>
            <person name="Yoshinaga Y."/>
            <person name="Zwiers L.-H."/>
            <person name="Turgeon B."/>
            <person name="Goodwin S."/>
            <person name="Spatafora J."/>
            <person name="Crous P."/>
            <person name="Grigoriev I."/>
        </authorList>
    </citation>
    <scope>NUCLEOTIDE SEQUENCE</scope>
    <source>
        <strain evidence="1">CBS 113979</strain>
    </source>
</reference>
<protein>
    <submittedName>
        <fullName evidence="1">Uncharacterized protein</fullName>
    </submittedName>
</protein>